<dbReference type="InterPro" id="IPR011989">
    <property type="entry name" value="ARM-like"/>
</dbReference>
<accession>A0ABP5DY85</accession>
<evidence type="ECO:0000313" key="2">
    <source>
        <dbReference type="Proteomes" id="UP001499854"/>
    </source>
</evidence>
<protein>
    <recommendedName>
        <fullName evidence="3">Leucine rich repeat variant</fullName>
    </recommendedName>
</protein>
<comment type="caution">
    <text evidence="1">The sequence shown here is derived from an EMBL/GenBank/DDBJ whole genome shotgun (WGS) entry which is preliminary data.</text>
</comment>
<name>A0ABP5DY85_9ACTN</name>
<organism evidence="1 2">
    <name type="scientific">Catenulispora subtropica</name>
    <dbReference type="NCBI Taxonomy" id="450798"/>
    <lineage>
        <taxon>Bacteria</taxon>
        <taxon>Bacillati</taxon>
        <taxon>Actinomycetota</taxon>
        <taxon>Actinomycetes</taxon>
        <taxon>Catenulisporales</taxon>
        <taxon>Catenulisporaceae</taxon>
        <taxon>Catenulispora</taxon>
    </lineage>
</organism>
<dbReference type="Proteomes" id="UP001499854">
    <property type="component" value="Unassembled WGS sequence"/>
</dbReference>
<proteinExistence type="predicted"/>
<reference evidence="2" key="1">
    <citation type="journal article" date="2019" name="Int. J. Syst. Evol. Microbiol.">
        <title>The Global Catalogue of Microorganisms (GCM) 10K type strain sequencing project: providing services to taxonomists for standard genome sequencing and annotation.</title>
        <authorList>
            <consortium name="The Broad Institute Genomics Platform"/>
            <consortium name="The Broad Institute Genome Sequencing Center for Infectious Disease"/>
            <person name="Wu L."/>
            <person name="Ma J."/>
        </authorList>
    </citation>
    <scope>NUCLEOTIDE SEQUENCE [LARGE SCALE GENOMIC DNA]</scope>
    <source>
        <strain evidence="2">JCM 16013</strain>
    </source>
</reference>
<keyword evidence="2" id="KW-1185">Reference proteome</keyword>
<evidence type="ECO:0008006" key="3">
    <source>
        <dbReference type="Google" id="ProtNLM"/>
    </source>
</evidence>
<dbReference type="Gene3D" id="1.25.10.10">
    <property type="entry name" value="Leucine-rich Repeat Variant"/>
    <property type="match status" value="1"/>
</dbReference>
<gene>
    <name evidence="1" type="ORF">GCM10009838_59190</name>
</gene>
<dbReference type="EMBL" id="BAAAQM010000040">
    <property type="protein sequence ID" value="GAA1988498.1"/>
    <property type="molecule type" value="Genomic_DNA"/>
</dbReference>
<sequence>MIHEWPSSGRRLVPPTLDGETVFQLYRDDFEHTRGAGRIPLHPNFASAAAAHYADAPDPATRPLISFVPDAPVGTVSRLLKDPDPQMRRRIAKHPALPVELILECCEDPDLATAVLWNPSLPAEVMHKVLDEVGVPRCPEG</sequence>
<evidence type="ECO:0000313" key="1">
    <source>
        <dbReference type="EMBL" id="GAA1988498.1"/>
    </source>
</evidence>